<evidence type="ECO:0000313" key="2">
    <source>
        <dbReference type="Proteomes" id="UP001321473"/>
    </source>
</evidence>
<gene>
    <name evidence="1" type="ORF">V5799_012596</name>
</gene>
<dbReference type="Proteomes" id="UP001321473">
    <property type="component" value="Unassembled WGS sequence"/>
</dbReference>
<protein>
    <submittedName>
        <fullName evidence="1">Uncharacterized protein</fullName>
    </submittedName>
</protein>
<organism evidence="1 2">
    <name type="scientific">Amblyomma americanum</name>
    <name type="common">Lone star tick</name>
    <dbReference type="NCBI Taxonomy" id="6943"/>
    <lineage>
        <taxon>Eukaryota</taxon>
        <taxon>Metazoa</taxon>
        <taxon>Ecdysozoa</taxon>
        <taxon>Arthropoda</taxon>
        <taxon>Chelicerata</taxon>
        <taxon>Arachnida</taxon>
        <taxon>Acari</taxon>
        <taxon>Parasitiformes</taxon>
        <taxon>Ixodida</taxon>
        <taxon>Ixodoidea</taxon>
        <taxon>Ixodidae</taxon>
        <taxon>Amblyomminae</taxon>
        <taxon>Amblyomma</taxon>
    </lineage>
</organism>
<accession>A0AAQ4EDR6</accession>
<keyword evidence="2" id="KW-1185">Reference proteome</keyword>
<evidence type="ECO:0000313" key="1">
    <source>
        <dbReference type="EMBL" id="KAK8772871.1"/>
    </source>
</evidence>
<dbReference type="AlphaFoldDB" id="A0AAQ4EDR6"/>
<dbReference type="EMBL" id="JARKHS020017658">
    <property type="protein sequence ID" value="KAK8772871.1"/>
    <property type="molecule type" value="Genomic_DNA"/>
</dbReference>
<proteinExistence type="predicted"/>
<comment type="caution">
    <text evidence="1">The sequence shown here is derived from an EMBL/GenBank/DDBJ whole genome shotgun (WGS) entry which is preliminary data.</text>
</comment>
<reference evidence="1 2" key="1">
    <citation type="journal article" date="2023" name="Arcadia Sci">
        <title>De novo assembly of a long-read Amblyomma americanum tick genome.</title>
        <authorList>
            <person name="Chou S."/>
            <person name="Poskanzer K.E."/>
            <person name="Rollins M."/>
            <person name="Thuy-Boun P.S."/>
        </authorList>
    </citation>
    <scope>NUCLEOTIDE SEQUENCE [LARGE SCALE GENOMIC DNA]</scope>
    <source>
        <strain evidence="1">F_SG_1</strain>
        <tissue evidence="1">Salivary glands</tissue>
    </source>
</reference>
<name>A0AAQ4EDR6_AMBAM</name>
<sequence>NPTFLKRTRECCHGFEQVLKSCISKFADRKLTMSTSKPFAIVATRSRLQNMQESIGAI</sequence>
<feature type="non-terminal residue" evidence="1">
    <location>
        <position position="1"/>
    </location>
</feature>